<keyword evidence="7 10" id="KW-0472">Membrane</keyword>
<dbReference type="Proteomes" id="UP000818029">
    <property type="component" value="Chromosome D07"/>
</dbReference>
<dbReference type="GO" id="GO:0000139">
    <property type="term" value="C:Golgi membrane"/>
    <property type="evidence" value="ECO:0007669"/>
    <property type="project" value="UniProtKB-SubCell"/>
</dbReference>
<evidence type="ECO:0000256" key="4">
    <source>
        <dbReference type="ARBA" id="ARBA00022976"/>
    </source>
</evidence>
<evidence type="ECO:0000256" key="1">
    <source>
        <dbReference type="ARBA" id="ARBA00008604"/>
    </source>
</evidence>
<dbReference type="InterPro" id="IPR006639">
    <property type="entry name" value="Preselin/SPP"/>
</dbReference>
<dbReference type="RefSeq" id="XP_016744289.1">
    <property type="nucleotide sequence ID" value="XM_016888800.2"/>
</dbReference>
<feature type="transmembrane region" description="Helical" evidence="10">
    <location>
        <begin position="103"/>
        <end position="124"/>
    </location>
</feature>
<comment type="domain">
    <text evidence="10">The PAL motif is required for normal active site conformation.</text>
</comment>
<dbReference type="STRING" id="3635.A0A1U8P253"/>
<reference evidence="11" key="1">
    <citation type="journal article" date="2020" name="Nat. Genet.">
        <title>Genomic diversifications of five Gossypium allopolyploid species and their impact on cotton improvement.</title>
        <authorList>
            <person name="Chen Z.J."/>
            <person name="Sreedasyam A."/>
            <person name="Ando A."/>
            <person name="Song Q."/>
            <person name="De Santiago L.M."/>
            <person name="Hulse-Kemp A.M."/>
            <person name="Ding M."/>
            <person name="Ye W."/>
            <person name="Kirkbride R.C."/>
            <person name="Jenkins J."/>
            <person name="Plott C."/>
            <person name="Lovell J."/>
            <person name="Lin Y.M."/>
            <person name="Vaughn R."/>
            <person name="Liu B."/>
            <person name="Simpson S."/>
            <person name="Scheffler B.E."/>
            <person name="Wen L."/>
            <person name="Saski C.A."/>
            <person name="Grover C.E."/>
            <person name="Hu G."/>
            <person name="Conover J.L."/>
            <person name="Carlson J.W."/>
            <person name="Shu S."/>
            <person name="Boston L.B."/>
            <person name="Williams M."/>
            <person name="Peterson D.G."/>
            <person name="McGee K."/>
            <person name="Jones D.C."/>
            <person name="Wendel J.F."/>
            <person name="Stelly D.M."/>
            <person name="Grimwood J."/>
            <person name="Schmutz J."/>
        </authorList>
    </citation>
    <scope>NUCLEOTIDE SEQUENCE [LARGE SCALE GENOMIC DNA]</scope>
    <source>
        <strain evidence="11">cv. TM-1</strain>
    </source>
</reference>
<dbReference type="SMART" id="SM00730">
    <property type="entry name" value="PSN"/>
    <property type="match status" value="1"/>
</dbReference>
<dbReference type="Pfam" id="PF01080">
    <property type="entry name" value="Presenilin"/>
    <property type="match status" value="1"/>
</dbReference>
<dbReference type="PRINTS" id="PR01072">
    <property type="entry name" value="PRESENILIN"/>
</dbReference>
<keyword evidence="5 10" id="KW-1133">Transmembrane helix</keyword>
<keyword evidence="6 10" id="KW-0333">Golgi apparatus</keyword>
<feature type="transmembrane region" description="Helical" evidence="10">
    <location>
        <begin position="183"/>
        <end position="207"/>
    </location>
</feature>
<dbReference type="EC" id="3.4.23.-" evidence="10"/>
<dbReference type="KEGG" id="ghi:107953480"/>
<dbReference type="GO" id="GO:0004175">
    <property type="term" value="F:endopeptidase activity"/>
    <property type="evidence" value="ECO:0000318"/>
    <property type="project" value="GO_Central"/>
</dbReference>
<keyword evidence="2 10" id="KW-0812">Transmembrane</keyword>
<feature type="transmembrane region" description="Helical" evidence="10">
    <location>
        <begin position="382"/>
        <end position="406"/>
    </location>
</feature>
<feature type="transmembrane region" description="Helical" evidence="10">
    <location>
        <begin position="160"/>
        <end position="177"/>
    </location>
</feature>
<comment type="function">
    <text evidence="8 10">Probable subunit of the gamma-secretase complex, an endoprotease complex that catalyzes the intramembrane cleavage of integral membrane proteins such as Notch receptors.</text>
</comment>
<dbReference type="GO" id="GO:0005789">
    <property type="term" value="C:endoplasmic reticulum membrane"/>
    <property type="evidence" value="ECO:0007669"/>
    <property type="project" value="UniProtKB-SubCell"/>
</dbReference>
<reference evidence="12" key="2">
    <citation type="submission" date="2025-08" db="UniProtKB">
        <authorList>
            <consortium name="RefSeq"/>
        </authorList>
    </citation>
    <scope>IDENTIFICATION</scope>
</reference>
<evidence type="ECO:0000256" key="3">
    <source>
        <dbReference type="ARBA" id="ARBA00022824"/>
    </source>
</evidence>
<keyword evidence="4 10" id="KW-0914">Notch signaling pathway</keyword>
<gene>
    <name evidence="12" type="primary">LOC107953480</name>
</gene>
<evidence type="ECO:0000313" key="12">
    <source>
        <dbReference type="RefSeq" id="XP_016744289.1"/>
    </source>
</evidence>
<dbReference type="SMR" id="A0A1U8P253"/>
<evidence type="ECO:0000256" key="8">
    <source>
        <dbReference type="ARBA" id="ARBA00059584"/>
    </source>
</evidence>
<dbReference type="FunFam" id="1.10.472.100:FF:000002">
    <property type="entry name" value="Presenilin"/>
    <property type="match status" value="1"/>
</dbReference>
<feature type="transmembrane region" description="Helical" evidence="10">
    <location>
        <begin position="356"/>
        <end position="376"/>
    </location>
</feature>
<comment type="subunit">
    <text evidence="9">Homodimer. Probable component of the gamma-secretase complex, a complex composed of a presenilin homodimer, nicastrin, APH1 and PEN2.</text>
</comment>
<sequence length="415" mass="45691">MAQNQRPKSLLDSLGEEIIRILTPVSICMLLVVLLVSILNSSSSLSVTSSIATIAYSETGSDSSWDKFIGALLNSLVFVVVVTVATFILVLFFYLRCTKFLKIYMGFSSFVVLGFMGGEIALFLIEEFSVPVDCITFLVLLFNFAVIGVLAVFMSKMPIIVTQGYLVLIGMLVAYWFTLLPEWTTWVLLVAMALYDLAAVLLPVGPLRLLVELAMSRDEDIPALVYEARPVTHHDSASRPVQRRIWRERQNARLDSEDSSSLNSDLNSTVSIVQSSHNGARIARVEEGQVSERDAELSAPLIDRRMDAQDGMSTESLMLEGMGLGSSGAIKLGLGDFIFYSVLVGRAAMYDFMTVYACYLAIVAGLGITLVLLALYQKALPALPVSIALGVLFYFLTRFLLEVFIVQCSLNLLMF</sequence>
<dbReference type="PANTHER" id="PTHR10202:SF13">
    <property type="entry name" value="PRESENILIN HOMOLOG"/>
    <property type="match status" value="1"/>
</dbReference>
<dbReference type="OMA" id="MYYQDID"/>
<dbReference type="GeneID" id="107953480"/>
<dbReference type="GO" id="GO:0006509">
    <property type="term" value="P:membrane protein ectodomain proteolysis"/>
    <property type="evidence" value="ECO:0000318"/>
    <property type="project" value="GO_Central"/>
</dbReference>
<dbReference type="PaxDb" id="3635-A0A1U8P253"/>
<evidence type="ECO:0000256" key="10">
    <source>
        <dbReference type="RuleBase" id="RU361148"/>
    </source>
</evidence>
<protein>
    <recommendedName>
        <fullName evidence="10">Presenilin</fullName>
        <ecNumber evidence="10">3.4.23.-</ecNumber>
    </recommendedName>
</protein>
<dbReference type="PANTHER" id="PTHR10202">
    <property type="entry name" value="PRESENILIN"/>
    <property type="match status" value="1"/>
</dbReference>
<dbReference type="OrthoDB" id="20287at2759"/>
<evidence type="ECO:0000256" key="2">
    <source>
        <dbReference type="ARBA" id="ARBA00022692"/>
    </source>
</evidence>
<keyword evidence="11" id="KW-1185">Reference proteome</keyword>
<comment type="subcellular location">
    <subcellularLocation>
        <location evidence="10">Endoplasmic reticulum membrane</location>
        <topology evidence="10">Multi-pass membrane protein</topology>
    </subcellularLocation>
    <subcellularLocation>
        <location evidence="10">Golgi apparatus membrane</location>
        <topology evidence="10">Multi-pass membrane protein</topology>
    </subcellularLocation>
</comment>
<dbReference type="Gene3D" id="1.10.472.100">
    <property type="entry name" value="Presenilin"/>
    <property type="match status" value="1"/>
</dbReference>
<evidence type="ECO:0000256" key="9">
    <source>
        <dbReference type="ARBA" id="ARBA00062638"/>
    </source>
</evidence>
<feature type="transmembrane region" description="Helical" evidence="10">
    <location>
        <begin position="21"/>
        <end position="39"/>
    </location>
</feature>
<dbReference type="GO" id="GO:0016485">
    <property type="term" value="P:protein processing"/>
    <property type="evidence" value="ECO:0007669"/>
    <property type="project" value="InterPro"/>
</dbReference>
<dbReference type="GO" id="GO:0005798">
    <property type="term" value="C:Golgi-associated vesicle"/>
    <property type="evidence" value="ECO:0007669"/>
    <property type="project" value="UniProtKB-ARBA"/>
</dbReference>
<organism evidence="11 12">
    <name type="scientific">Gossypium hirsutum</name>
    <name type="common">Upland cotton</name>
    <name type="synonym">Gossypium mexicanum</name>
    <dbReference type="NCBI Taxonomy" id="3635"/>
    <lineage>
        <taxon>Eukaryota</taxon>
        <taxon>Viridiplantae</taxon>
        <taxon>Streptophyta</taxon>
        <taxon>Embryophyta</taxon>
        <taxon>Tracheophyta</taxon>
        <taxon>Spermatophyta</taxon>
        <taxon>Magnoliopsida</taxon>
        <taxon>eudicotyledons</taxon>
        <taxon>Gunneridae</taxon>
        <taxon>Pentapetalae</taxon>
        <taxon>rosids</taxon>
        <taxon>malvids</taxon>
        <taxon>Malvales</taxon>
        <taxon>Malvaceae</taxon>
        <taxon>Malvoideae</taxon>
        <taxon>Gossypium</taxon>
    </lineage>
</organism>
<comment type="similarity">
    <text evidence="1 10">Belongs to the peptidase A22A family.</text>
</comment>
<proteinExistence type="inferred from homology"/>
<dbReference type="AlphaFoldDB" id="A0A1U8P253"/>
<evidence type="ECO:0000256" key="6">
    <source>
        <dbReference type="ARBA" id="ARBA00023034"/>
    </source>
</evidence>
<keyword evidence="10" id="KW-0378">Hydrolase</keyword>
<name>A0A1U8P253_GOSHI</name>
<evidence type="ECO:0000256" key="5">
    <source>
        <dbReference type="ARBA" id="ARBA00022989"/>
    </source>
</evidence>
<dbReference type="GO" id="GO:0070765">
    <property type="term" value="C:gamma-secretase complex"/>
    <property type="evidence" value="ECO:0000318"/>
    <property type="project" value="GO_Central"/>
</dbReference>
<dbReference type="InterPro" id="IPR042524">
    <property type="entry name" value="Presenilin_C"/>
</dbReference>
<feature type="transmembrane region" description="Helical" evidence="10">
    <location>
        <begin position="68"/>
        <end position="94"/>
    </location>
</feature>
<keyword evidence="3 10" id="KW-0256">Endoplasmic reticulum</keyword>
<keyword evidence="10" id="KW-0645">Protease</keyword>
<dbReference type="GO" id="GO:0042500">
    <property type="term" value="F:aspartic endopeptidase activity, intramembrane cleaving"/>
    <property type="evidence" value="ECO:0007669"/>
    <property type="project" value="InterPro"/>
</dbReference>
<feature type="transmembrane region" description="Helical" evidence="10">
    <location>
        <begin position="130"/>
        <end position="153"/>
    </location>
</feature>
<evidence type="ECO:0000256" key="7">
    <source>
        <dbReference type="ARBA" id="ARBA00023136"/>
    </source>
</evidence>
<accession>A0A1U8P253</accession>
<evidence type="ECO:0000313" key="11">
    <source>
        <dbReference type="Proteomes" id="UP000818029"/>
    </source>
</evidence>
<dbReference type="GO" id="GO:0007219">
    <property type="term" value="P:Notch signaling pathway"/>
    <property type="evidence" value="ECO:0007669"/>
    <property type="project" value="UniProtKB-KW"/>
</dbReference>
<dbReference type="InterPro" id="IPR001108">
    <property type="entry name" value="Peptidase_A22A"/>
</dbReference>